<dbReference type="RefSeq" id="WP_348715899.1">
    <property type="nucleotide sequence ID" value="NZ_CAXJIO010000011.1"/>
</dbReference>
<dbReference type="PANTHER" id="PTHR30212">
    <property type="entry name" value="PROTEIN YIIM"/>
    <property type="match status" value="1"/>
</dbReference>
<proteinExistence type="predicted"/>
<dbReference type="EMBL" id="CAXJIO010000011">
    <property type="protein sequence ID" value="CAL2102532.1"/>
    <property type="molecule type" value="Genomic_DNA"/>
</dbReference>
<organism evidence="2 3">
    <name type="scientific">Tenacibaculum polynesiense</name>
    <dbReference type="NCBI Taxonomy" id="3137857"/>
    <lineage>
        <taxon>Bacteria</taxon>
        <taxon>Pseudomonadati</taxon>
        <taxon>Bacteroidota</taxon>
        <taxon>Flavobacteriia</taxon>
        <taxon>Flavobacteriales</taxon>
        <taxon>Flavobacteriaceae</taxon>
        <taxon>Tenacibaculum</taxon>
    </lineage>
</organism>
<evidence type="ECO:0000313" key="3">
    <source>
        <dbReference type="Proteomes" id="UP001497527"/>
    </source>
</evidence>
<dbReference type="PROSITE" id="PS51340">
    <property type="entry name" value="MOSC"/>
    <property type="match status" value="1"/>
</dbReference>
<comment type="caution">
    <text evidence="2">The sequence shown here is derived from an EMBL/GenBank/DDBJ whole genome shotgun (WGS) entry which is preliminary data.</text>
</comment>
<evidence type="ECO:0000259" key="1">
    <source>
        <dbReference type="PROSITE" id="PS51340"/>
    </source>
</evidence>
<feature type="domain" description="MOSC" evidence="1">
    <location>
        <begin position="28"/>
        <end position="163"/>
    </location>
</feature>
<name>A0ABM9PAC0_9FLAO</name>
<protein>
    <submittedName>
        <fullName evidence="2">MOSC domain-containing protein</fullName>
    </submittedName>
</protein>
<sequence length="184" mass="21398">MEIVSVNLGERKEIDWKGKKVTTGIFKYTVDTPIFLDIEEVRKDVICDREHHGGVDQAVYAYSIKHYTYFKDLYPDLNWEMGMFGENLTMSDLEETKIHVGDVYKVGEVILEVTKPRQPCMKLGVRFNNMKVVKEFWNTTMSGVYFKVLQTGFVKKGDMFELVQSDESQPTIADIYTEKRKQKA</sequence>
<accession>A0ABM9PAC0</accession>
<dbReference type="Pfam" id="PF03473">
    <property type="entry name" value="MOSC"/>
    <property type="match status" value="1"/>
</dbReference>
<dbReference type="InterPro" id="IPR005302">
    <property type="entry name" value="MoCF_Sase_C"/>
</dbReference>
<dbReference type="InterPro" id="IPR052353">
    <property type="entry name" value="Benzoxazolinone_Detox_Enz"/>
</dbReference>
<keyword evidence="3" id="KW-1185">Reference proteome</keyword>
<dbReference type="SUPFAM" id="SSF50800">
    <property type="entry name" value="PK beta-barrel domain-like"/>
    <property type="match status" value="1"/>
</dbReference>
<dbReference type="Gene3D" id="2.40.33.20">
    <property type="entry name" value="PK beta-barrel domain-like"/>
    <property type="match status" value="1"/>
</dbReference>
<dbReference type="Proteomes" id="UP001497527">
    <property type="component" value="Unassembled WGS sequence"/>
</dbReference>
<reference evidence="2 3" key="1">
    <citation type="submission" date="2024-05" db="EMBL/GenBank/DDBJ databases">
        <authorList>
            <person name="Duchaud E."/>
        </authorList>
    </citation>
    <scope>NUCLEOTIDE SEQUENCE [LARGE SCALE GENOMIC DNA]</scope>
    <source>
        <strain evidence="2">Ena-SAMPLE-TAB-13-05-2024-13:56:06:370-140308</strain>
    </source>
</reference>
<dbReference type="PANTHER" id="PTHR30212:SF2">
    <property type="entry name" value="PROTEIN YIIM"/>
    <property type="match status" value="1"/>
</dbReference>
<dbReference type="InterPro" id="IPR011037">
    <property type="entry name" value="Pyrv_Knase-like_insert_dom_sf"/>
</dbReference>
<gene>
    <name evidence="2" type="ORF">T190423A01A_20283</name>
</gene>
<evidence type="ECO:0000313" key="2">
    <source>
        <dbReference type="EMBL" id="CAL2102532.1"/>
    </source>
</evidence>